<dbReference type="InterPro" id="IPR007163">
    <property type="entry name" value="VCA0040-like"/>
</dbReference>
<reference evidence="2 3" key="1">
    <citation type="submission" date="2018-03" db="EMBL/GenBank/DDBJ databases">
        <title>Mesoflavibacter sp. HG37 and Mesoflavibacter sp. HG96 sp.nov., two marine bacteria isolated from seawater of Western Pacific Ocean.</title>
        <authorList>
            <person name="Cheng H."/>
            <person name="Wu Y.-H."/>
            <person name="Guo L.-L."/>
            <person name="Xu X.-W."/>
        </authorList>
    </citation>
    <scope>NUCLEOTIDE SEQUENCE [LARGE SCALE GENOMIC DNA]</scope>
    <source>
        <strain evidence="2 3">KCTC 32269</strain>
    </source>
</reference>
<gene>
    <name evidence="2" type="ORF">C7H52_11770</name>
</gene>
<keyword evidence="1" id="KW-1133">Transmembrane helix</keyword>
<name>A0A2T1N511_9FLAO</name>
<feature type="transmembrane region" description="Helical" evidence="1">
    <location>
        <begin position="311"/>
        <end position="328"/>
    </location>
</feature>
<organism evidence="2 3">
    <name type="scientific">Aurantibacter aestuarii</name>
    <dbReference type="NCBI Taxonomy" id="1266046"/>
    <lineage>
        <taxon>Bacteria</taxon>
        <taxon>Pseudomonadati</taxon>
        <taxon>Bacteroidota</taxon>
        <taxon>Flavobacteriia</taxon>
        <taxon>Flavobacteriales</taxon>
        <taxon>Flavobacteriaceae</taxon>
        <taxon>Aurantibacter</taxon>
    </lineage>
</organism>
<dbReference type="EMBL" id="PXOQ01000015">
    <property type="protein sequence ID" value="PSG86362.1"/>
    <property type="molecule type" value="Genomic_DNA"/>
</dbReference>
<sequence length="336" mass="37028">MQRHFKDYLIISLKGIAMGAADAVPGVSGGTIAFISGIYEELIATISNINLKLLKTFKNEGLSAFWKQLNGNFLLALLTGILISFVSFMRLAKYLIENKPILIWSFFFGLIIASIIYVAKQIKVWRPVTFIMLIIGAFLAYYITILPSLGSSTNAYFLFIAGAIAICAMILPGISGSFILVILGAYKTLSDAFHDFDIKKITLFASGALVGLLSFSHILKWLFKNYENTTLALLTGFIFGSLNKIWPWKETVSVLNEHSGNTISFSEVSNLGTLAIYQKNMEDFDTYKTVLEQSVLPSTYAQINGGISSELGIAIVLMISGFLTIFILEKLGRRAS</sequence>
<comment type="caution">
    <text evidence="2">The sequence shown here is derived from an EMBL/GenBank/DDBJ whole genome shotgun (WGS) entry which is preliminary data.</text>
</comment>
<protein>
    <submittedName>
        <fullName evidence="2">DUF368 domain-containing protein</fullName>
    </submittedName>
</protein>
<dbReference type="RefSeq" id="WP_106464101.1">
    <property type="nucleotide sequence ID" value="NZ_PXOQ01000015.1"/>
</dbReference>
<feature type="transmembrane region" description="Helical" evidence="1">
    <location>
        <begin position="101"/>
        <end position="118"/>
    </location>
</feature>
<keyword evidence="3" id="KW-1185">Reference proteome</keyword>
<dbReference type="PANTHER" id="PTHR37308">
    <property type="entry name" value="INTEGRAL MEMBRANE PROTEIN"/>
    <property type="match status" value="1"/>
</dbReference>
<keyword evidence="1" id="KW-0472">Membrane</keyword>
<evidence type="ECO:0000256" key="1">
    <source>
        <dbReference type="SAM" id="Phobius"/>
    </source>
</evidence>
<proteinExistence type="predicted"/>
<dbReference type="Pfam" id="PF04018">
    <property type="entry name" value="VCA0040-like"/>
    <property type="match status" value="1"/>
</dbReference>
<feature type="transmembrane region" description="Helical" evidence="1">
    <location>
        <begin position="130"/>
        <end position="150"/>
    </location>
</feature>
<dbReference type="OrthoDB" id="9793746at2"/>
<dbReference type="PANTHER" id="PTHR37308:SF1">
    <property type="entry name" value="POLYPRENYL-PHOSPHATE TRANSPORTER"/>
    <property type="match status" value="1"/>
</dbReference>
<accession>A0A2T1N511</accession>
<feature type="transmembrane region" description="Helical" evidence="1">
    <location>
        <begin position="73"/>
        <end position="95"/>
    </location>
</feature>
<dbReference type="Proteomes" id="UP000238426">
    <property type="component" value="Unassembled WGS sequence"/>
</dbReference>
<dbReference type="AlphaFoldDB" id="A0A2T1N511"/>
<evidence type="ECO:0000313" key="2">
    <source>
        <dbReference type="EMBL" id="PSG86362.1"/>
    </source>
</evidence>
<feature type="transmembrane region" description="Helical" evidence="1">
    <location>
        <begin position="201"/>
        <end position="223"/>
    </location>
</feature>
<keyword evidence="1" id="KW-0812">Transmembrane</keyword>
<evidence type="ECO:0000313" key="3">
    <source>
        <dbReference type="Proteomes" id="UP000238426"/>
    </source>
</evidence>
<feature type="transmembrane region" description="Helical" evidence="1">
    <location>
        <begin position="156"/>
        <end position="189"/>
    </location>
</feature>